<protein>
    <submittedName>
        <fullName evidence="2">Uncharacterized protein</fullName>
    </submittedName>
</protein>
<gene>
    <name evidence="2" type="ORF">QTN89_12520</name>
</gene>
<feature type="region of interest" description="Disordered" evidence="1">
    <location>
        <begin position="19"/>
        <end position="42"/>
    </location>
</feature>
<sequence>MSAHRIRLRRPWLRVSAPGSTAERVDVPDPATDYDSPPTQVRYNRNFNCPTGLTDQASVRLQITSLQADHAVIRLNESMIWESDSGTHQVSAPIEVEIQTYLRTANRLEVELNRSPDKSGRPQNLTIDGEVTLLIEER</sequence>
<keyword evidence="3" id="KW-1185">Reference proteome</keyword>
<dbReference type="Proteomes" id="UP001239462">
    <property type="component" value="Unassembled WGS sequence"/>
</dbReference>
<accession>A0ABT7PID0</accession>
<evidence type="ECO:0000313" key="2">
    <source>
        <dbReference type="EMBL" id="MDM4016258.1"/>
    </source>
</evidence>
<dbReference type="Gene3D" id="2.60.120.260">
    <property type="entry name" value="Galactose-binding domain-like"/>
    <property type="match status" value="1"/>
</dbReference>
<dbReference type="EMBL" id="JASZZN010000008">
    <property type="protein sequence ID" value="MDM4016258.1"/>
    <property type="molecule type" value="Genomic_DNA"/>
</dbReference>
<reference evidence="2 3" key="1">
    <citation type="submission" date="2023-06" db="EMBL/GenBank/DDBJ databases">
        <title>Roseiconus lacunae JC819 isolated from Gulf of Mannar region, Tamil Nadu.</title>
        <authorList>
            <person name="Pk S."/>
            <person name="Ch S."/>
            <person name="Ch V.R."/>
        </authorList>
    </citation>
    <scope>NUCLEOTIDE SEQUENCE [LARGE SCALE GENOMIC DNA]</scope>
    <source>
        <strain evidence="2 3">JC819</strain>
    </source>
</reference>
<dbReference type="RefSeq" id="WP_289163894.1">
    <property type="nucleotide sequence ID" value="NZ_CP141221.1"/>
</dbReference>
<organism evidence="2 3">
    <name type="scientific">Roseiconus lacunae</name>
    <dbReference type="NCBI Taxonomy" id="2605694"/>
    <lineage>
        <taxon>Bacteria</taxon>
        <taxon>Pseudomonadati</taxon>
        <taxon>Planctomycetota</taxon>
        <taxon>Planctomycetia</taxon>
        <taxon>Pirellulales</taxon>
        <taxon>Pirellulaceae</taxon>
        <taxon>Roseiconus</taxon>
    </lineage>
</organism>
<evidence type="ECO:0000256" key="1">
    <source>
        <dbReference type="SAM" id="MobiDB-lite"/>
    </source>
</evidence>
<evidence type="ECO:0000313" key="3">
    <source>
        <dbReference type="Proteomes" id="UP001239462"/>
    </source>
</evidence>
<name>A0ABT7PID0_9BACT</name>
<comment type="caution">
    <text evidence="2">The sequence shown here is derived from an EMBL/GenBank/DDBJ whole genome shotgun (WGS) entry which is preliminary data.</text>
</comment>
<proteinExistence type="predicted"/>